<reference evidence="1" key="1">
    <citation type="journal article" date="2010" name="ISME J.">
        <title>Metagenome of the Mediterranean deep chlorophyll maximum studied by direct and fosmid library 454 pyrosequencing.</title>
        <authorList>
            <person name="Ghai R."/>
            <person name="Martin-Cuadrado A.B."/>
            <person name="Molto A.G."/>
            <person name="Heredia I.G."/>
            <person name="Cabrera R."/>
            <person name="Martin J."/>
            <person name="Verdu M."/>
            <person name="Deschamps P."/>
            <person name="Moreira D."/>
            <person name="Lopez-Garcia P."/>
            <person name="Mira A."/>
            <person name="Rodriguez-Valera F."/>
        </authorList>
    </citation>
    <scope>NUCLEOTIDE SEQUENCE</scope>
</reference>
<name>D6PC68_9ARCH</name>
<protein>
    <submittedName>
        <fullName evidence="1">Uncharacterized protein</fullName>
    </submittedName>
</protein>
<evidence type="ECO:0000313" key="1">
    <source>
        <dbReference type="EMBL" id="ADD93319.1"/>
    </source>
</evidence>
<proteinExistence type="predicted"/>
<dbReference type="EMBL" id="GU942976">
    <property type="protein sequence ID" value="ADD93319.1"/>
    <property type="molecule type" value="Genomic_DNA"/>
</dbReference>
<sequence>MVNDVIPVLSTVPLVAMAQGVVQNREVVPIHETINSGPSTTGKVIEGYGLNKSLQSDMLAPSDMSKVKF</sequence>
<dbReference type="AlphaFoldDB" id="D6PC68"/>
<organism evidence="1">
    <name type="scientific">uncultured archaeon MedDCM-OCT-S09-C50</name>
    <dbReference type="NCBI Taxonomy" id="743102"/>
    <lineage>
        <taxon>Archaea</taxon>
        <taxon>environmental samples</taxon>
    </lineage>
</organism>
<accession>D6PC68</accession>